<evidence type="ECO:0000256" key="14">
    <source>
        <dbReference type="RuleBase" id="RU000461"/>
    </source>
</evidence>
<comment type="pathway">
    <text evidence="3">Alkaloid biosynthesis.</text>
</comment>
<dbReference type="Gene3D" id="1.10.630.10">
    <property type="entry name" value="Cytochrome P450"/>
    <property type="match status" value="1"/>
</dbReference>
<gene>
    <name evidence="16" type="ORF">QN277_022274</name>
</gene>
<proteinExistence type="inferred from homology"/>
<evidence type="ECO:0000256" key="15">
    <source>
        <dbReference type="SAM" id="SignalP"/>
    </source>
</evidence>
<dbReference type="PRINTS" id="PR00463">
    <property type="entry name" value="EP450I"/>
</dbReference>
<comment type="similarity">
    <text evidence="4 14">Belongs to the cytochrome P450 family.</text>
</comment>
<dbReference type="InterPro" id="IPR001128">
    <property type="entry name" value="Cyt_P450"/>
</dbReference>
<feature type="binding site" description="axial binding residue" evidence="13">
    <location>
        <position position="444"/>
    </location>
    <ligand>
        <name>heme</name>
        <dbReference type="ChEBI" id="CHEBI:30413"/>
    </ligand>
    <ligandPart>
        <name>Fe</name>
        <dbReference type="ChEBI" id="CHEBI:18248"/>
    </ligandPart>
</feature>
<keyword evidence="6" id="KW-0812">Transmembrane</keyword>
<evidence type="ECO:0000256" key="10">
    <source>
        <dbReference type="ARBA" id="ARBA00023004"/>
    </source>
</evidence>
<evidence type="ECO:0000256" key="9">
    <source>
        <dbReference type="ARBA" id="ARBA00023002"/>
    </source>
</evidence>
<dbReference type="GO" id="GO:0020037">
    <property type="term" value="F:heme binding"/>
    <property type="evidence" value="ECO:0007669"/>
    <property type="project" value="InterPro"/>
</dbReference>
<dbReference type="GO" id="GO:0016020">
    <property type="term" value="C:membrane"/>
    <property type="evidence" value="ECO:0007669"/>
    <property type="project" value="UniProtKB-SubCell"/>
</dbReference>
<comment type="subcellular location">
    <subcellularLocation>
        <location evidence="2">Membrane</location>
        <topology evidence="2">Single-pass membrane protein</topology>
    </subcellularLocation>
</comment>
<dbReference type="GO" id="GO:0016705">
    <property type="term" value="F:oxidoreductase activity, acting on paired donors, with incorporation or reduction of molecular oxygen"/>
    <property type="evidence" value="ECO:0007669"/>
    <property type="project" value="InterPro"/>
</dbReference>
<dbReference type="GO" id="GO:0004497">
    <property type="term" value="F:monooxygenase activity"/>
    <property type="evidence" value="ECO:0007669"/>
    <property type="project" value="UniProtKB-KW"/>
</dbReference>
<keyword evidence="12" id="KW-0472">Membrane</keyword>
<evidence type="ECO:0000256" key="5">
    <source>
        <dbReference type="ARBA" id="ARBA00022617"/>
    </source>
</evidence>
<feature type="signal peptide" evidence="15">
    <location>
        <begin position="1"/>
        <end position="25"/>
    </location>
</feature>
<dbReference type="Proteomes" id="UP001293593">
    <property type="component" value="Unassembled WGS sequence"/>
</dbReference>
<dbReference type="FunFam" id="1.10.630.10:FF:000097">
    <property type="entry name" value="Cytochrome P-450 19"/>
    <property type="match status" value="1"/>
</dbReference>
<keyword evidence="10 13" id="KW-0408">Iron</keyword>
<dbReference type="InterPro" id="IPR002401">
    <property type="entry name" value="Cyt_P450_E_grp-I"/>
</dbReference>
<dbReference type="PANTHER" id="PTHR47944">
    <property type="entry name" value="CYTOCHROME P450 98A9"/>
    <property type="match status" value="1"/>
</dbReference>
<keyword evidence="15" id="KW-0732">Signal</keyword>
<keyword evidence="7 13" id="KW-0479">Metal-binding</keyword>
<reference evidence="16" key="1">
    <citation type="submission" date="2023-10" db="EMBL/GenBank/DDBJ databases">
        <title>Chromosome-level genome of the transformable northern wattle, Acacia crassicarpa.</title>
        <authorList>
            <person name="Massaro I."/>
            <person name="Sinha N.R."/>
            <person name="Poethig S."/>
            <person name="Leichty A.R."/>
        </authorList>
    </citation>
    <scope>NUCLEOTIDE SEQUENCE</scope>
    <source>
        <strain evidence="16">Acra3RX</strain>
        <tissue evidence="16">Leaf</tissue>
    </source>
</reference>
<evidence type="ECO:0000256" key="12">
    <source>
        <dbReference type="ARBA" id="ARBA00023136"/>
    </source>
</evidence>
<dbReference type="AlphaFoldDB" id="A0AAE1JJB3"/>
<dbReference type="InterPro" id="IPR017972">
    <property type="entry name" value="Cyt_P450_CS"/>
</dbReference>
<comment type="cofactor">
    <cofactor evidence="1 13">
        <name>heme</name>
        <dbReference type="ChEBI" id="CHEBI:30413"/>
    </cofactor>
</comment>
<keyword evidence="5 13" id="KW-0349">Heme</keyword>
<evidence type="ECO:0000256" key="6">
    <source>
        <dbReference type="ARBA" id="ARBA00022692"/>
    </source>
</evidence>
<dbReference type="GO" id="GO:0005506">
    <property type="term" value="F:iron ion binding"/>
    <property type="evidence" value="ECO:0007669"/>
    <property type="project" value="InterPro"/>
</dbReference>
<evidence type="ECO:0000256" key="3">
    <source>
        <dbReference type="ARBA" id="ARBA00004913"/>
    </source>
</evidence>
<evidence type="ECO:0000256" key="8">
    <source>
        <dbReference type="ARBA" id="ARBA00022989"/>
    </source>
</evidence>
<dbReference type="CDD" id="cd20618">
    <property type="entry name" value="CYP71_clan"/>
    <property type="match status" value="1"/>
</dbReference>
<dbReference type="PANTHER" id="PTHR47944:SF4">
    <property type="entry name" value="OS09G0441700 PROTEIN"/>
    <property type="match status" value="1"/>
</dbReference>
<evidence type="ECO:0000256" key="1">
    <source>
        <dbReference type="ARBA" id="ARBA00001971"/>
    </source>
</evidence>
<evidence type="ECO:0000313" key="17">
    <source>
        <dbReference type="Proteomes" id="UP001293593"/>
    </source>
</evidence>
<keyword evidence="17" id="KW-1185">Reference proteome</keyword>
<evidence type="ECO:0000256" key="13">
    <source>
        <dbReference type="PIRSR" id="PIRSR602401-1"/>
    </source>
</evidence>
<comment type="caution">
    <text evidence="16">The sequence shown here is derived from an EMBL/GenBank/DDBJ whole genome shotgun (WGS) entry which is preliminary data.</text>
</comment>
<evidence type="ECO:0008006" key="18">
    <source>
        <dbReference type="Google" id="ProtNLM"/>
    </source>
</evidence>
<protein>
    <recommendedName>
        <fullName evidence="18">Cytochrome P450</fullName>
    </recommendedName>
</protein>
<name>A0AAE1JJB3_9FABA</name>
<feature type="chain" id="PRO_5042144157" description="Cytochrome P450" evidence="15">
    <location>
        <begin position="26"/>
        <end position="514"/>
    </location>
</feature>
<keyword evidence="9 14" id="KW-0560">Oxidoreductase</keyword>
<evidence type="ECO:0000256" key="2">
    <source>
        <dbReference type="ARBA" id="ARBA00004167"/>
    </source>
</evidence>
<dbReference type="PRINTS" id="PR00385">
    <property type="entry name" value="P450"/>
</dbReference>
<evidence type="ECO:0000256" key="11">
    <source>
        <dbReference type="ARBA" id="ARBA00023033"/>
    </source>
</evidence>
<evidence type="ECO:0000313" key="16">
    <source>
        <dbReference type="EMBL" id="KAK4269069.1"/>
    </source>
</evidence>
<accession>A0AAE1JJB3</accession>
<dbReference type="PROSITE" id="PS00086">
    <property type="entry name" value="CYTOCHROME_P450"/>
    <property type="match status" value="1"/>
</dbReference>
<dbReference type="EMBL" id="JAWXYG010000006">
    <property type="protein sequence ID" value="KAK4269069.1"/>
    <property type="molecule type" value="Genomic_DNA"/>
</dbReference>
<organism evidence="16 17">
    <name type="scientific">Acacia crassicarpa</name>
    <name type="common">northern wattle</name>
    <dbReference type="NCBI Taxonomy" id="499986"/>
    <lineage>
        <taxon>Eukaryota</taxon>
        <taxon>Viridiplantae</taxon>
        <taxon>Streptophyta</taxon>
        <taxon>Embryophyta</taxon>
        <taxon>Tracheophyta</taxon>
        <taxon>Spermatophyta</taxon>
        <taxon>Magnoliopsida</taxon>
        <taxon>eudicotyledons</taxon>
        <taxon>Gunneridae</taxon>
        <taxon>Pentapetalae</taxon>
        <taxon>rosids</taxon>
        <taxon>fabids</taxon>
        <taxon>Fabales</taxon>
        <taxon>Fabaceae</taxon>
        <taxon>Caesalpinioideae</taxon>
        <taxon>mimosoid clade</taxon>
        <taxon>Acacieae</taxon>
        <taxon>Acacia</taxon>
    </lineage>
</organism>
<dbReference type="GO" id="GO:0044550">
    <property type="term" value="P:secondary metabolite biosynthetic process"/>
    <property type="evidence" value="ECO:0007669"/>
    <property type="project" value="UniProtKB-ARBA"/>
</dbReference>
<evidence type="ECO:0000256" key="4">
    <source>
        <dbReference type="ARBA" id="ARBA00010617"/>
    </source>
</evidence>
<keyword evidence="8" id="KW-1133">Transmembrane helix</keyword>
<dbReference type="InterPro" id="IPR036396">
    <property type="entry name" value="Cyt_P450_sf"/>
</dbReference>
<dbReference type="Pfam" id="PF00067">
    <property type="entry name" value="p450"/>
    <property type="match status" value="1"/>
</dbReference>
<keyword evidence="11 14" id="KW-0503">Monooxygenase</keyword>
<sequence length="514" mass="58323">MAINLAPCLAIFILFLHLLVWHFRCRRHNPPAGPKPWPIIGNLNLIGPVPHSSLSALSQKYGPIMHLKLGFKDFVVISSADAAKAFLKTHGHIFSSRPKTTAGKYAAYNYSDILWAPYGPHWRQACKICITRLFSQKSIESSEYIRKEEMKNMLNDLSISSGTTILLKDYLYSLNLNIISRMVLGKKYVEKRYGGFVSWEEFRKLTDDFAVINTGVANIGDFIPWLNFLDLQGYIKRTKDFSAKFDRFLEHVLKEHEERRRGVENYVAKDMVDVLLKLTEDPTLEVKLQRNSVKTITQDLLIGAIDTSSATIEWGMSEVLKNPEILKKATDELDIVVGRDRWVEEKDIVNLPYMEAITKETMRLHPVASLLPPTTSAVDGDSKVVGYDIPKGAQVIVNVWAIGRDPAIWENPNEFNPESFTGKDIDVTGNNFELLPFGAGRRICPGYPLALKVVQVCLANFVHGFSWSLADHMKKEDLNMEENLTLSNMRKQPLEAVIRPKQMLIMRKNNAESD</sequence>
<evidence type="ECO:0000256" key="7">
    <source>
        <dbReference type="ARBA" id="ARBA00022723"/>
    </source>
</evidence>
<dbReference type="SUPFAM" id="SSF48264">
    <property type="entry name" value="Cytochrome P450"/>
    <property type="match status" value="1"/>
</dbReference>